<comment type="subunit">
    <text evidence="4">Interacts with F-actin. Interacts with CD2AP. May interact with RHOA. Interacts with FZR1/CDH1 during mitotic exit.</text>
</comment>
<dbReference type="GO" id="GO:0005826">
    <property type="term" value="C:actomyosin contractile ring"/>
    <property type="evidence" value="ECO:0007669"/>
    <property type="project" value="TreeGrafter"/>
</dbReference>
<reference evidence="9" key="2">
    <citation type="submission" date="2025-08" db="UniProtKB">
        <authorList>
            <consortium name="Ensembl"/>
        </authorList>
    </citation>
    <scope>IDENTIFICATION</scope>
</reference>
<evidence type="ECO:0000256" key="7">
    <source>
        <dbReference type="SAM" id="MobiDB-lite"/>
    </source>
</evidence>
<feature type="compositionally biased region" description="Basic and acidic residues" evidence="7">
    <location>
        <begin position="618"/>
        <end position="628"/>
    </location>
</feature>
<evidence type="ECO:0000256" key="3">
    <source>
        <dbReference type="ARBA" id="ARBA00057106"/>
    </source>
</evidence>
<feature type="region of interest" description="Disordered" evidence="7">
    <location>
        <begin position="446"/>
        <end position="508"/>
    </location>
</feature>
<dbReference type="InterPro" id="IPR001849">
    <property type="entry name" value="PH_domain"/>
</dbReference>
<accession>F7I3M5</accession>
<feature type="region of interest" description="Disordered" evidence="7">
    <location>
        <begin position="287"/>
        <end position="432"/>
    </location>
</feature>
<dbReference type="InterPro" id="IPR012966">
    <property type="entry name" value="AHD"/>
</dbReference>
<evidence type="ECO:0000313" key="9">
    <source>
        <dbReference type="Ensembl" id="ENSCJAP00000022797.4"/>
    </source>
</evidence>
<dbReference type="AlphaFoldDB" id="F7I3M5"/>
<dbReference type="Pfam" id="PF08174">
    <property type="entry name" value="Anillin"/>
    <property type="match status" value="1"/>
</dbReference>
<keyword evidence="1 6" id="KW-0175">Coiled coil</keyword>
<feature type="compositionally biased region" description="Basic and acidic residues" evidence="7">
    <location>
        <begin position="373"/>
        <end position="389"/>
    </location>
</feature>
<dbReference type="Pfam" id="PF16018">
    <property type="entry name" value="Anillin_N"/>
    <property type="match status" value="1"/>
</dbReference>
<feature type="region of interest" description="Disordered" evidence="7">
    <location>
        <begin position="585"/>
        <end position="628"/>
    </location>
</feature>
<dbReference type="InterPro" id="IPR037840">
    <property type="entry name" value="PH_Anillin"/>
</dbReference>
<feature type="compositionally biased region" description="Polar residues" evidence="7">
    <location>
        <begin position="414"/>
        <end position="427"/>
    </location>
</feature>
<feature type="compositionally biased region" description="Basic and acidic residues" evidence="7">
    <location>
        <begin position="1"/>
        <end position="25"/>
    </location>
</feature>
<dbReference type="GO" id="GO:0000281">
    <property type="term" value="P:mitotic cytokinesis"/>
    <property type="evidence" value="ECO:0007669"/>
    <property type="project" value="TreeGrafter"/>
</dbReference>
<feature type="compositionally biased region" description="Polar residues" evidence="7">
    <location>
        <begin position="287"/>
        <end position="306"/>
    </location>
</feature>
<name>F7I3M5_CALJA</name>
<dbReference type="SUPFAM" id="SSF50729">
    <property type="entry name" value="PH domain-like"/>
    <property type="match status" value="1"/>
</dbReference>
<comment type="function">
    <text evidence="3">Required for cytokinesis. Essential for the structural integrity of the cleavage furrow and for completion of cleavage furrow ingression. Plays a role in bleb assembly during metaphase and anaphase of mitosis. May play a significant role in podocyte cell migration.</text>
</comment>
<dbReference type="PROSITE" id="PS50003">
    <property type="entry name" value="PH_DOMAIN"/>
    <property type="match status" value="1"/>
</dbReference>
<dbReference type="InterPro" id="IPR011993">
    <property type="entry name" value="PH-like_dom_sf"/>
</dbReference>
<dbReference type="CDD" id="cd01263">
    <property type="entry name" value="PH_anillin"/>
    <property type="match status" value="1"/>
</dbReference>
<dbReference type="PANTHER" id="PTHR21538">
    <property type="entry name" value="ANILLIN/RHOTEKIN RTKN"/>
    <property type="match status" value="1"/>
</dbReference>
<dbReference type="Gene3D" id="2.30.29.30">
    <property type="entry name" value="Pleckstrin-homology domain (PH domain)/Phosphotyrosine-binding domain (PTB)"/>
    <property type="match status" value="1"/>
</dbReference>
<dbReference type="GeneTree" id="ENSGT00390000008749"/>
<evidence type="ECO:0000256" key="1">
    <source>
        <dbReference type="ARBA" id="ARBA00023054"/>
    </source>
</evidence>
<organism evidence="9 10">
    <name type="scientific">Callithrix jacchus</name>
    <name type="common">White-tufted-ear marmoset</name>
    <name type="synonym">Simia Jacchus</name>
    <dbReference type="NCBI Taxonomy" id="9483"/>
    <lineage>
        <taxon>Eukaryota</taxon>
        <taxon>Metazoa</taxon>
        <taxon>Chordata</taxon>
        <taxon>Craniata</taxon>
        <taxon>Vertebrata</taxon>
        <taxon>Euteleostomi</taxon>
        <taxon>Mammalia</taxon>
        <taxon>Eutheria</taxon>
        <taxon>Euarchontoglires</taxon>
        <taxon>Primates</taxon>
        <taxon>Haplorrhini</taxon>
        <taxon>Platyrrhini</taxon>
        <taxon>Cebidae</taxon>
        <taxon>Callitrichinae</taxon>
        <taxon>Callithrix</taxon>
        <taxon>Callithrix</taxon>
    </lineage>
</organism>
<evidence type="ECO:0000256" key="6">
    <source>
        <dbReference type="SAM" id="Coils"/>
    </source>
</evidence>
<protein>
    <recommendedName>
        <fullName evidence="5">Anillin</fullName>
    </recommendedName>
</protein>
<dbReference type="Pfam" id="PF00169">
    <property type="entry name" value="PH"/>
    <property type="match status" value="1"/>
</dbReference>
<dbReference type="InterPro" id="IPR051364">
    <property type="entry name" value="Cytokinesis/Rho-signaling"/>
</dbReference>
<dbReference type="GO" id="GO:0000915">
    <property type="term" value="P:actomyosin contractile ring assembly"/>
    <property type="evidence" value="ECO:0007669"/>
    <property type="project" value="TreeGrafter"/>
</dbReference>
<evidence type="ECO:0000256" key="2">
    <source>
        <dbReference type="ARBA" id="ARBA00043945"/>
    </source>
</evidence>
<feature type="compositionally biased region" description="Basic and acidic residues" evidence="7">
    <location>
        <begin position="147"/>
        <end position="157"/>
    </location>
</feature>
<evidence type="ECO:0000259" key="8">
    <source>
        <dbReference type="PROSITE" id="PS50003"/>
    </source>
</evidence>
<dbReference type="PANTHER" id="PTHR21538:SF27">
    <property type="entry name" value="ANILLIN"/>
    <property type="match status" value="1"/>
</dbReference>
<proteinExistence type="predicted"/>
<feature type="compositionally biased region" description="Polar residues" evidence="7">
    <location>
        <begin position="494"/>
        <end position="506"/>
    </location>
</feature>
<feature type="region of interest" description="Disordered" evidence="7">
    <location>
        <begin position="1"/>
        <end position="198"/>
    </location>
</feature>
<feature type="compositionally biased region" description="Low complexity" evidence="7">
    <location>
        <begin position="96"/>
        <end position="107"/>
    </location>
</feature>
<evidence type="ECO:0000256" key="4">
    <source>
        <dbReference type="ARBA" id="ARBA00065617"/>
    </source>
</evidence>
<evidence type="ECO:0000313" key="10">
    <source>
        <dbReference type="Proteomes" id="UP000008225"/>
    </source>
</evidence>
<dbReference type="Bgee" id="ENSCJAG00000012416">
    <property type="expression patterns" value="Expressed in cerebellum and 6 other cell types or tissues"/>
</dbReference>
<dbReference type="InterPro" id="IPR031970">
    <property type="entry name" value="Anillin_N"/>
</dbReference>
<keyword evidence="10" id="KW-1185">Reference proteome</keyword>
<dbReference type="SMART" id="SM00233">
    <property type="entry name" value="PH"/>
    <property type="match status" value="1"/>
</dbReference>
<evidence type="ECO:0000256" key="5">
    <source>
        <dbReference type="ARBA" id="ARBA00071355"/>
    </source>
</evidence>
<reference evidence="9" key="3">
    <citation type="submission" date="2025-09" db="UniProtKB">
        <authorList>
            <consortium name="Ensembl"/>
        </authorList>
    </citation>
    <scope>IDENTIFICATION</scope>
</reference>
<dbReference type="FunFam" id="2.30.29.30:FF:000111">
    <property type="entry name" value="anillin isoform X1"/>
    <property type="match status" value="1"/>
</dbReference>
<dbReference type="Ensembl" id="ENSCJAT00000024119.5">
    <property type="protein sequence ID" value="ENSCJAP00000022797.4"/>
    <property type="gene ID" value="ENSCJAG00000012416.5"/>
</dbReference>
<feature type="compositionally biased region" description="Low complexity" evidence="7">
    <location>
        <begin position="166"/>
        <end position="193"/>
    </location>
</feature>
<gene>
    <name evidence="9" type="primary">ANLN</name>
</gene>
<feature type="compositionally biased region" description="Polar residues" evidence="7">
    <location>
        <begin position="468"/>
        <end position="487"/>
    </location>
</feature>
<dbReference type="GO" id="GO:0031106">
    <property type="term" value="P:septin ring organization"/>
    <property type="evidence" value="ECO:0007669"/>
    <property type="project" value="TreeGrafter"/>
</dbReference>
<reference evidence="9" key="1">
    <citation type="submission" date="2009-03" db="EMBL/GenBank/DDBJ databases">
        <authorList>
            <person name="Warren W."/>
            <person name="Ye L."/>
            <person name="Minx P."/>
            <person name="Worley K."/>
            <person name="Gibbs R."/>
            <person name="Wilson R.K."/>
        </authorList>
    </citation>
    <scope>NUCLEOTIDE SEQUENCE [LARGE SCALE GENOMIC DNA]</scope>
</reference>
<dbReference type="Proteomes" id="UP000008225">
    <property type="component" value="Chromosome 8"/>
</dbReference>
<sequence>MDPFTEKLLERTRARRENLQRKMAERPIAAPRSMTHTKRAREPLSEASNQQPLAGGKEKSCTKPSPSKKRCSDDTEAEASNLENKQPVESTAKSCSPSPVSPQVQPQAADTVSDSVAVPASLLGMRKGLNSRPEATAASSVKTRMQKLAEQRRRWDSDEMTDDVPESSLFSPTPSSSEKAASPPKPPLSNASATPVGRRGRLANLAATICSWEDDVNHSSAKQNRALEQPGTTCLSKFSSASGASARINSSSVKQEATCCSQRDGDACLNKAPSSSAADASLVNASISSSAKATSPVKSTTSTITDAESYKGQNPELLQKTASPLKTGASKPIVKSALSQTVPSKGELNREICLQSHSKDKSTTPGGAGIKPFLERFGERCQEHSKESPARSTPQRTPIITPNTKAIQERLLKQNASSSTTHLAQQLKQERQKELACLRGRFDKGNIWSAEKGGNSKSKRPEPKQESHCQSTPLKNCQSVSKTQSLPATEKVTENQTPAKNSSTQPIEVIREIEMSVDNDDDINSSKVINDLFSDVLEEGELEVEKSQEEMDEALAESREEQEDALNISSMSLLAPLAQTVGAVSPESLMSTPRLELKDTSRSDESPKPGKFQRTRVPRAESGDSLGSEDRDLLYSIDAYRSQRFKETERPSVKQVIVRKEDTTKAAEGNHAFPCQVNIKQKMQELNNEINMQQTVIYQASQALNCCVDEEHGKGSLEEAEAERLLLIATEKRTLLIDELNKLKNEGPQRKNKASPVSQSEFIPSKGSVTLSEIRLPLKADFVCSTVQKPDAANYYYLIILKAGAENMVATPLASTSNSLNGDALAFTTTFALQDVSNDFEINIEVYSLVQKKDPAGLDKKKKTSKSKAITPKRLLTSITTKSNIHSSVMASPGGLNAVRTSNFTLVGSYTLSLASVGNTKFALDKVPFLSSLEGHIYLKIKCQVNSSVEERGFLTIFEDVSGFGAWHRRWCVLSGNCVSYWTYPDDEKRKNPIGRINLANCTSHQIEPANREFCARRNTFELITVRPQREDDRETLVSQCRDTLCVTKNWLSADTKEERDLWMQKLNQVLVDIRLWQPDACYKPIGKP</sequence>
<feature type="compositionally biased region" description="Polar residues" evidence="7">
    <location>
        <begin position="81"/>
        <end position="95"/>
    </location>
</feature>
<feature type="compositionally biased region" description="Basic and acidic residues" evidence="7">
    <location>
        <begin position="595"/>
        <end position="608"/>
    </location>
</feature>
<feature type="coiled-coil region" evidence="6">
    <location>
        <begin position="537"/>
        <end position="564"/>
    </location>
</feature>
<comment type="subcellular location">
    <subcellularLocation>
        <location evidence="2">Cell projection</location>
        <location evidence="2">Bleb</location>
    </subcellularLocation>
</comment>
<dbReference type="GO" id="GO:0032059">
    <property type="term" value="C:bleb"/>
    <property type="evidence" value="ECO:0007669"/>
    <property type="project" value="UniProtKB-SubCell"/>
</dbReference>
<feature type="compositionally biased region" description="Polar residues" evidence="7">
    <location>
        <begin position="390"/>
        <end position="406"/>
    </location>
</feature>
<feature type="domain" description="PH" evidence="8">
    <location>
        <begin position="948"/>
        <end position="1072"/>
    </location>
</feature>